<evidence type="ECO:0000313" key="10">
    <source>
        <dbReference type="Proteomes" id="UP000281406"/>
    </source>
</evidence>
<dbReference type="OrthoDB" id="2668416at2759"/>
<evidence type="ECO:0000313" key="9">
    <source>
        <dbReference type="EMBL" id="ROL49019.1"/>
    </source>
</evidence>
<dbReference type="Pfam" id="PF13359">
    <property type="entry name" value="DDE_Tnp_4"/>
    <property type="match status" value="1"/>
</dbReference>
<dbReference type="PANTHER" id="PTHR22930:SF85">
    <property type="entry name" value="GH03217P-RELATED"/>
    <property type="match status" value="1"/>
</dbReference>
<keyword evidence="6" id="KW-0378">Hydrolase</keyword>
<proteinExistence type="inferred from homology"/>
<accession>A0A3N0YS33</accession>
<comment type="cofactor">
    <cofactor evidence="1">
        <name>a divalent metal cation</name>
        <dbReference type="ChEBI" id="CHEBI:60240"/>
    </cofactor>
</comment>
<keyword evidence="7" id="KW-0539">Nucleus</keyword>
<organism evidence="9 10">
    <name type="scientific">Anabarilius grahami</name>
    <name type="common">Kanglang fish</name>
    <name type="synonym">Barilius grahami</name>
    <dbReference type="NCBI Taxonomy" id="495550"/>
    <lineage>
        <taxon>Eukaryota</taxon>
        <taxon>Metazoa</taxon>
        <taxon>Chordata</taxon>
        <taxon>Craniata</taxon>
        <taxon>Vertebrata</taxon>
        <taxon>Euteleostomi</taxon>
        <taxon>Actinopterygii</taxon>
        <taxon>Neopterygii</taxon>
        <taxon>Teleostei</taxon>
        <taxon>Ostariophysi</taxon>
        <taxon>Cypriniformes</taxon>
        <taxon>Xenocyprididae</taxon>
        <taxon>Xenocypridinae</taxon>
        <taxon>Xenocypridinae incertae sedis</taxon>
        <taxon>Anabarilius</taxon>
    </lineage>
</organism>
<dbReference type="AlphaFoldDB" id="A0A3N0YS33"/>
<dbReference type="EMBL" id="RJVU01027559">
    <property type="protein sequence ID" value="ROL49019.1"/>
    <property type="molecule type" value="Genomic_DNA"/>
</dbReference>
<evidence type="ECO:0000256" key="6">
    <source>
        <dbReference type="ARBA" id="ARBA00022801"/>
    </source>
</evidence>
<dbReference type="GO" id="GO:0005634">
    <property type="term" value="C:nucleus"/>
    <property type="evidence" value="ECO:0007669"/>
    <property type="project" value="UniProtKB-SubCell"/>
</dbReference>
<gene>
    <name evidence="9" type="ORF">DPX16_16634</name>
</gene>
<reference evidence="9 10" key="1">
    <citation type="submission" date="2018-10" db="EMBL/GenBank/DDBJ databases">
        <title>Genome assembly for a Yunnan-Guizhou Plateau 3E fish, Anabarilius grahami (Regan), and its evolutionary and genetic applications.</title>
        <authorList>
            <person name="Jiang W."/>
        </authorList>
    </citation>
    <scope>NUCLEOTIDE SEQUENCE [LARGE SCALE GENOMIC DNA]</scope>
    <source>
        <strain evidence="9">AG-KIZ</strain>
        <tissue evidence="9">Muscle</tissue>
    </source>
</reference>
<evidence type="ECO:0000256" key="7">
    <source>
        <dbReference type="ARBA" id="ARBA00023242"/>
    </source>
</evidence>
<evidence type="ECO:0000256" key="3">
    <source>
        <dbReference type="ARBA" id="ARBA00006958"/>
    </source>
</evidence>
<evidence type="ECO:0000256" key="2">
    <source>
        <dbReference type="ARBA" id="ARBA00004123"/>
    </source>
</evidence>
<dbReference type="InterPro" id="IPR045249">
    <property type="entry name" value="HARBI1-like"/>
</dbReference>
<evidence type="ECO:0000256" key="1">
    <source>
        <dbReference type="ARBA" id="ARBA00001968"/>
    </source>
</evidence>
<evidence type="ECO:0000256" key="5">
    <source>
        <dbReference type="ARBA" id="ARBA00022723"/>
    </source>
</evidence>
<evidence type="ECO:0000256" key="4">
    <source>
        <dbReference type="ARBA" id="ARBA00022722"/>
    </source>
</evidence>
<protein>
    <submittedName>
        <fullName evidence="9">Protein ALP1-like</fullName>
    </submittedName>
</protein>
<comment type="similarity">
    <text evidence="3">Belongs to the HARBI1 family.</text>
</comment>
<comment type="subcellular location">
    <subcellularLocation>
        <location evidence="2">Nucleus</location>
    </subcellularLocation>
</comment>
<name>A0A3N0YS33_ANAGA</name>
<dbReference type="GO" id="GO:0016787">
    <property type="term" value="F:hydrolase activity"/>
    <property type="evidence" value="ECO:0007669"/>
    <property type="project" value="UniProtKB-KW"/>
</dbReference>
<feature type="domain" description="DDE Tnp4" evidence="8">
    <location>
        <begin position="8"/>
        <end position="158"/>
    </location>
</feature>
<dbReference type="GO" id="GO:0046872">
    <property type="term" value="F:metal ion binding"/>
    <property type="evidence" value="ECO:0007669"/>
    <property type="project" value="UniProtKB-KW"/>
</dbReference>
<comment type="caution">
    <text evidence="9">The sequence shown here is derived from an EMBL/GenBank/DDBJ whole genome shotgun (WGS) entry which is preliminary data.</text>
</comment>
<dbReference type="InterPro" id="IPR027806">
    <property type="entry name" value="HARBI1_dom"/>
</dbReference>
<keyword evidence="10" id="KW-1185">Reference proteome</keyword>
<dbReference type="GO" id="GO:0004518">
    <property type="term" value="F:nuclease activity"/>
    <property type="evidence" value="ECO:0007669"/>
    <property type="project" value="UniProtKB-KW"/>
</dbReference>
<evidence type="ECO:0000259" key="8">
    <source>
        <dbReference type="Pfam" id="PF13359"/>
    </source>
</evidence>
<dbReference type="PANTHER" id="PTHR22930">
    <property type="match status" value="1"/>
</dbReference>
<dbReference type="Proteomes" id="UP000281406">
    <property type="component" value="Unassembled WGS sequence"/>
</dbReference>
<keyword evidence="5" id="KW-0479">Metal-binding</keyword>
<sequence>MPQCLGAIDYTHVEVKKPLSNSTDLINRKGKYSLNVQVLCDHKYCFMDVAVKWPGSVHDARIFANSQLSADLKDGTIPSCPKQLLEDEDAVPLFLQVDPAYPLIPCLMKEYPSGGVTPQEQNNGLSLCKARMVIECTFGHLKAWFGALRRAIDINMKDLPFMDNE</sequence>
<keyword evidence="4" id="KW-0540">Nuclease</keyword>